<evidence type="ECO:0000313" key="1">
    <source>
        <dbReference type="EMBL" id="KAF0041869.1"/>
    </source>
</evidence>
<sequence>MDVNRNNNGTRGLPSADRTEADFAAYSEMPELLSCSNVSGITPSVVRRTAKGTEKETKTDVVFKLQCKQRMKTLGCRTIHYSCVDSSHFMHMSRAELRRVKAELCTVQQNRPVCSLVIAHTLPSIQILVFIL</sequence>
<accession>A0A6A4TAG3</accession>
<dbReference type="AlphaFoldDB" id="A0A6A4TAG3"/>
<organism evidence="1 2">
    <name type="scientific">Scophthalmus maximus</name>
    <name type="common">Turbot</name>
    <name type="synonym">Psetta maxima</name>
    <dbReference type="NCBI Taxonomy" id="52904"/>
    <lineage>
        <taxon>Eukaryota</taxon>
        <taxon>Metazoa</taxon>
        <taxon>Chordata</taxon>
        <taxon>Craniata</taxon>
        <taxon>Vertebrata</taxon>
        <taxon>Euteleostomi</taxon>
        <taxon>Actinopterygii</taxon>
        <taxon>Neopterygii</taxon>
        <taxon>Teleostei</taxon>
        <taxon>Neoteleostei</taxon>
        <taxon>Acanthomorphata</taxon>
        <taxon>Carangaria</taxon>
        <taxon>Pleuronectiformes</taxon>
        <taxon>Pleuronectoidei</taxon>
        <taxon>Scophthalmidae</taxon>
        <taxon>Scophthalmus</taxon>
    </lineage>
</organism>
<reference evidence="1 2" key="1">
    <citation type="submission" date="2019-06" db="EMBL/GenBank/DDBJ databases">
        <title>Draft genomes of female and male turbot (Scophthalmus maximus).</title>
        <authorList>
            <person name="Xu H."/>
            <person name="Xu X.-W."/>
            <person name="Shao C."/>
            <person name="Chen S."/>
        </authorList>
    </citation>
    <scope>NUCLEOTIDE SEQUENCE [LARGE SCALE GENOMIC DNA]</scope>
    <source>
        <strain evidence="1">Ysfricsl-2016a</strain>
        <tissue evidence="1">Blood</tissue>
    </source>
</reference>
<evidence type="ECO:0000313" key="2">
    <source>
        <dbReference type="Proteomes" id="UP000438429"/>
    </source>
</evidence>
<dbReference type="EMBL" id="VEVO01000005">
    <property type="protein sequence ID" value="KAF0041869.1"/>
    <property type="molecule type" value="Genomic_DNA"/>
</dbReference>
<proteinExistence type="predicted"/>
<name>A0A6A4TAG3_SCOMX</name>
<protein>
    <submittedName>
        <fullName evidence="1">Uncharacterized protein</fullName>
    </submittedName>
</protein>
<comment type="caution">
    <text evidence="1">The sequence shown here is derived from an EMBL/GenBank/DDBJ whole genome shotgun (WGS) entry which is preliminary data.</text>
</comment>
<dbReference type="Proteomes" id="UP000438429">
    <property type="component" value="Unassembled WGS sequence"/>
</dbReference>
<gene>
    <name evidence="1" type="ORF">F2P81_005401</name>
</gene>